<dbReference type="Proteomes" id="UP000243217">
    <property type="component" value="Unassembled WGS sequence"/>
</dbReference>
<comment type="caution">
    <text evidence="5">The sequence shown here is derived from an EMBL/GenBank/DDBJ whole genome shotgun (WGS) entry which is preliminary data.</text>
</comment>
<sequence>MDSQPRKRSHSLHATPSISLKNTPKPRSSKKFNNRIDISLDSTRNKAPIESGLCNAIKLGNVNEVQSCLENSKYEANLPSSEGDLPLHLACIKSQKQIVEMLIDAGAHINSMDKNGDTPLHLACRYADDRIVEMLLKEFASTALVNQRGWTALEEAEERARRDDMGSRIYHIVMEASIPTAPTKDKEIAEPTRTRSRTYSVSLQKNQSFLESVVAWFRKL</sequence>
<dbReference type="AlphaFoldDB" id="A0A1V9ZIM4"/>
<evidence type="ECO:0000313" key="5">
    <source>
        <dbReference type="EMBL" id="OQR97761.1"/>
    </source>
</evidence>
<evidence type="ECO:0000256" key="4">
    <source>
        <dbReference type="SAM" id="MobiDB-lite"/>
    </source>
</evidence>
<evidence type="ECO:0000256" key="1">
    <source>
        <dbReference type="ARBA" id="ARBA00022737"/>
    </source>
</evidence>
<gene>
    <name evidence="5" type="ORF">THRCLA_06871</name>
</gene>
<feature type="repeat" description="ANK" evidence="3">
    <location>
        <begin position="115"/>
        <end position="147"/>
    </location>
</feature>
<organism evidence="5 6">
    <name type="scientific">Thraustotheca clavata</name>
    <dbReference type="NCBI Taxonomy" id="74557"/>
    <lineage>
        <taxon>Eukaryota</taxon>
        <taxon>Sar</taxon>
        <taxon>Stramenopiles</taxon>
        <taxon>Oomycota</taxon>
        <taxon>Saprolegniomycetes</taxon>
        <taxon>Saprolegniales</taxon>
        <taxon>Achlyaceae</taxon>
        <taxon>Thraustotheca</taxon>
    </lineage>
</organism>
<dbReference type="GO" id="GO:0004842">
    <property type="term" value="F:ubiquitin-protein transferase activity"/>
    <property type="evidence" value="ECO:0007669"/>
    <property type="project" value="TreeGrafter"/>
</dbReference>
<dbReference type="InterPro" id="IPR002110">
    <property type="entry name" value="Ankyrin_rpt"/>
</dbReference>
<feature type="repeat" description="ANK" evidence="3">
    <location>
        <begin position="82"/>
        <end position="114"/>
    </location>
</feature>
<keyword evidence="2 3" id="KW-0040">ANK repeat</keyword>
<name>A0A1V9ZIM4_9STRA</name>
<dbReference type="OrthoDB" id="62838at2759"/>
<dbReference type="PROSITE" id="PS50297">
    <property type="entry name" value="ANK_REP_REGION"/>
    <property type="match status" value="2"/>
</dbReference>
<dbReference type="PANTHER" id="PTHR24171">
    <property type="entry name" value="ANKYRIN REPEAT DOMAIN-CONTAINING PROTEIN 39-RELATED"/>
    <property type="match status" value="1"/>
</dbReference>
<dbReference type="GO" id="GO:0085020">
    <property type="term" value="P:protein K6-linked ubiquitination"/>
    <property type="evidence" value="ECO:0007669"/>
    <property type="project" value="TreeGrafter"/>
</dbReference>
<dbReference type="InterPro" id="IPR036770">
    <property type="entry name" value="Ankyrin_rpt-contain_sf"/>
</dbReference>
<evidence type="ECO:0000256" key="3">
    <source>
        <dbReference type="PROSITE-ProRule" id="PRU00023"/>
    </source>
</evidence>
<proteinExistence type="predicted"/>
<dbReference type="STRING" id="74557.A0A1V9ZIM4"/>
<dbReference type="SMART" id="SM00248">
    <property type="entry name" value="ANK"/>
    <property type="match status" value="2"/>
</dbReference>
<dbReference type="PANTHER" id="PTHR24171:SF8">
    <property type="entry name" value="BRCA1-ASSOCIATED RING DOMAIN PROTEIN 1"/>
    <property type="match status" value="1"/>
</dbReference>
<dbReference type="EMBL" id="JNBS01001889">
    <property type="protein sequence ID" value="OQR97761.1"/>
    <property type="molecule type" value="Genomic_DNA"/>
</dbReference>
<reference evidence="5 6" key="1">
    <citation type="journal article" date="2014" name="Genome Biol. Evol.">
        <title>The secreted proteins of Achlya hypogyna and Thraustotheca clavata identify the ancestral oomycete secretome and reveal gene acquisitions by horizontal gene transfer.</title>
        <authorList>
            <person name="Misner I."/>
            <person name="Blouin N."/>
            <person name="Leonard G."/>
            <person name="Richards T.A."/>
            <person name="Lane C.E."/>
        </authorList>
    </citation>
    <scope>NUCLEOTIDE SEQUENCE [LARGE SCALE GENOMIC DNA]</scope>
    <source>
        <strain evidence="5 6">ATCC 34112</strain>
    </source>
</reference>
<evidence type="ECO:0000313" key="6">
    <source>
        <dbReference type="Proteomes" id="UP000243217"/>
    </source>
</evidence>
<dbReference type="SUPFAM" id="SSF48403">
    <property type="entry name" value="Ankyrin repeat"/>
    <property type="match status" value="1"/>
</dbReference>
<accession>A0A1V9ZIM4</accession>
<feature type="compositionally biased region" description="Polar residues" evidence="4">
    <location>
        <begin position="12"/>
        <end position="26"/>
    </location>
</feature>
<keyword evidence="6" id="KW-1185">Reference proteome</keyword>
<dbReference type="PROSITE" id="PS50088">
    <property type="entry name" value="ANK_REPEAT"/>
    <property type="match status" value="2"/>
</dbReference>
<protein>
    <submittedName>
        <fullName evidence="5">Uncharacterized protein</fullName>
    </submittedName>
</protein>
<feature type="compositionally biased region" description="Basic residues" evidence="4">
    <location>
        <begin position="1"/>
        <end position="11"/>
    </location>
</feature>
<keyword evidence="1" id="KW-0677">Repeat</keyword>
<feature type="region of interest" description="Disordered" evidence="4">
    <location>
        <begin position="1"/>
        <end position="33"/>
    </location>
</feature>
<dbReference type="Gene3D" id="1.25.40.20">
    <property type="entry name" value="Ankyrin repeat-containing domain"/>
    <property type="match status" value="1"/>
</dbReference>
<evidence type="ECO:0000256" key="2">
    <source>
        <dbReference type="ARBA" id="ARBA00023043"/>
    </source>
</evidence>
<dbReference type="Pfam" id="PF13637">
    <property type="entry name" value="Ank_4"/>
    <property type="match status" value="1"/>
</dbReference>